<protein>
    <recommendedName>
        <fullName evidence="2">DUF7514 domain-containing protein</fullName>
    </recommendedName>
</protein>
<dbReference type="AlphaFoldDB" id="U4LJZ5"/>
<feature type="domain" description="DUF7514" evidence="2">
    <location>
        <begin position="132"/>
        <end position="269"/>
    </location>
</feature>
<accession>U4LJZ5</accession>
<dbReference type="PANTHER" id="PTHR39611:SF2">
    <property type="entry name" value="HYDROXYPROLINE-RICH GLYCOPROTEIN DZ-HRGP"/>
    <property type="match status" value="1"/>
</dbReference>
<feature type="region of interest" description="Disordered" evidence="1">
    <location>
        <begin position="1"/>
        <end position="58"/>
    </location>
</feature>
<evidence type="ECO:0000313" key="3">
    <source>
        <dbReference type="EMBL" id="CCX32409.1"/>
    </source>
</evidence>
<organism evidence="3 4">
    <name type="scientific">Pyronema omphalodes (strain CBS 100304)</name>
    <name type="common">Pyronema confluens</name>
    <dbReference type="NCBI Taxonomy" id="1076935"/>
    <lineage>
        <taxon>Eukaryota</taxon>
        <taxon>Fungi</taxon>
        <taxon>Dikarya</taxon>
        <taxon>Ascomycota</taxon>
        <taxon>Pezizomycotina</taxon>
        <taxon>Pezizomycetes</taxon>
        <taxon>Pezizales</taxon>
        <taxon>Pyronemataceae</taxon>
        <taxon>Pyronema</taxon>
    </lineage>
</organism>
<reference evidence="3 4" key="1">
    <citation type="journal article" date="2013" name="PLoS Genet.">
        <title>The genome and development-dependent transcriptomes of Pyronema confluens: a window into fungal evolution.</title>
        <authorList>
            <person name="Traeger S."/>
            <person name="Altegoer F."/>
            <person name="Freitag M."/>
            <person name="Gabaldon T."/>
            <person name="Kempken F."/>
            <person name="Kumar A."/>
            <person name="Marcet-Houben M."/>
            <person name="Poggeler S."/>
            <person name="Stajich J.E."/>
            <person name="Nowrousian M."/>
        </authorList>
    </citation>
    <scope>NUCLEOTIDE SEQUENCE [LARGE SCALE GENOMIC DNA]</scope>
    <source>
        <strain evidence="4">CBS 100304</strain>
        <tissue evidence="3">Vegetative mycelium</tissue>
    </source>
</reference>
<dbReference type="PANTHER" id="PTHR39611">
    <property type="entry name" value="HYDROXYPROLINE-RICH GLYCOPROTEIN DZ-HRGP-RELATED"/>
    <property type="match status" value="1"/>
</dbReference>
<dbReference type="Proteomes" id="UP000018144">
    <property type="component" value="Unassembled WGS sequence"/>
</dbReference>
<sequence>MYSSQYPYSPHAQFPQSPASPVPSPQQPEHHYPQQIYLSSSPQPPYSNPQQQPPRDLQRNTSIATTVFRTNGVQYRPPKRNYSEDLASPVARHLAPPSPQLLSASTESSTSLTSQSAWGFLFTHPRTPNSPAEATPKLQRLLRSIAEYLAAMNPAGEGIITQRKLEFYYSNFSPHPELDHRGSYVRAATKKGLARLWAWLGCTYYWVGEPNTAFPKDWEPALTVGGFQRWATIQLLLCPDLECAVIDAVLRRTQLRDPESPMVGWPRGMEREAVGGVDQVAGEMWGRWWSVLLEKDEDEEEVEVLRNRVKELLRREAKEAMVKDKVVVVVEEEEEEEEEEPSSPCDDCARPWCGGCPVEQRKQ</sequence>
<keyword evidence="4" id="KW-1185">Reference proteome</keyword>
<evidence type="ECO:0000313" key="4">
    <source>
        <dbReference type="Proteomes" id="UP000018144"/>
    </source>
</evidence>
<dbReference type="Pfam" id="PF24355">
    <property type="entry name" value="DUF7514"/>
    <property type="match status" value="1"/>
</dbReference>
<dbReference type="InterPro" id="IPR055936">
    <property type="entry name" value="DUF7514"/>
</dbReference>
<evidence type="ECO:0000259" key="2">
    <source>
        <dbReference type="Pfam" id="PF24355"/>
    </source>
</evidence>
<dbReference type="EMBL" id="HF935844">
    <property type="protein sequence ID" value="CCX32409.1"/>
    <property type="molecule type" value="Genomic_DNA"/>
</dbReference>
<dbReference type="OrthoDB" id="5420895at2759"/>
<evidence type="ECO:0000256" key="1">
    <source>
        <dbReference type="SAM" id="MobiDB-lite"/>
    </source>
</evidence>
<gene>
    <name evidence="3" type="ORF">PCON_13058</name>
</gene>
<name>U4LJZ5_PYROM</name>
<proteinExistence type="predicted"/>